<dbReference type="EMBL" id="JACCCZ010000001">
    <property type="protein sequence ID" value="NYG00362.1"/>
    <property type="molecule type" value="Genomic_DNA"/>
</dbReference>
<feature type="compositionally biased region" description="Basic and acidic residues" evidence="1">
    <location>
        <begin position="73"/>
        <end position="84"/>
    </location>
</feature>
<dbReference type="AlphaFoldDB" id="A0A852W487"/>
<protein>
    <submittedName>
        <fullName evidence="2">Uncharacterized protein</fullName>
    </submittedName>
</protein>
<dbReference type="Proteomes" id="UP000549695">
    <property type="component" value="Unassembled WGS sequence"/>
</dbReference>
<proteinExistence type="predicted"/>
<keyword evidence="3" id="KW-1185">Reference proteome</keyword>
<name>A0A852W487_PSEA5</name>
<comment type="caution">
    <text evidence="2">The sequence shown here is derived from an EMBL/GenBank/DDBJ whole genome shotgun (WGS) entry which is preliminary data.</text>
</comment>
<dbReference type="GeneID" id="98050467"/>
<accession>A0A852W487</accession>
<evidence type="ECO:0000313" key="2">
    <source>
        <dbReference type="EMBL" id="NYG00362.1"/>
    </source>
</evidence>
<feature type="compositionally biased region" description="Pro residues" evidence="1">
    <location>
        <begin position="119"/>
        <end position="129"/>
    </location>
</feature>
<feature type="compositionally biased region" description="Basic and acidic residues" evidence="1">
    <location>
        <begin position="157"/>
        <end position="172"/>
    </location>
</feature>
<organism evidence="2 3">
    <name type="scientific">Pseudonocardia alni</name>
    <name type="common">Amycolata alni</name>
    <dbReference type="NCBI Taxonomy" id="33907"/>
    <lineage>
        <taxon>Bacteria</taxon>
        <taxon>Bacillati</taxon>
        <taxon>Actinomycetota</taxon>
        <taxon>Actinomycetes</taxon>
        <taxon>Pseudonocardiales</taxon>
        <taxon>Pseudonocardiaceae</taxon>
        <taxon>Pseudonocardia</taxon>
    </lineage>
</organism>
<gene>
    <name evidence="2" type="ORF">HDA37_000647</name>
</gene>
<evidence type="ECO:0000256" key="1">
    <source>
        <dbReference type="SAM" id="MobiDB-lite"/>
    </source>
</evidence>
<evidence type="ECO:0000313" key="3">
    <source>
        <dbReference type="Proteomes" id="UP000549695"/>
    </source>
</evidence>
<dbReference type="RefSeq" id="WP_179760197.1">
    <property type="nucleotide sequence ID" value="NZ_BAAAJZ010000005.1"/>
</dbReference>
<reference evidence="2 3" key="1">
    <citation type="submission" date="2020-07" db="EMBL/GenBank/DDBJ databases">
        <title>Sequencing the genomes of 1000 actinobacteria strains.</title>
        <authorList>
            <person name="Klenk H.-P."/>
        </authorList>
    </citation>
    <scope>NUCLEOTIDE SEQUENCE [LARGE SCALE GENOMIC DNA]</scope>
    <source>
        <strain evidence="2 3">DSM 44749</strain>
    </source>
</reference>
<feature type="region of interest" description="Disordered" evidence="1">
    <location>
        <begin position="72"/>
        <end position="182"/>
    </location>
</feature>
<sequence>MLVVDLDRLADPAAPVMVPISPGVLAADRAALAREVAAATEHLRTVDTLAAELARRRTITLARLRAVQATEAEQARRERARDDVAALAARVRRHDKRTNEGRPPRPALLPVGVRRSPPRPEPTGRPPVQPRRDYDPDPVYTPEQARARWTAGLAAQRRRDAATEARREREATRYSGRSRGCT</sequence>